<name>V6S2T5_9FLAO</name>
<dbReference type="OrthoDB" id="973965at2"/>
<gene>
    <name evidence="1" type="ORF">IP98_01034</name>
</gene>
<dbReference type="RefSeq" id="WP_023571191.1">
    <property type="nucleotide sequence ID" value="NZ_AVBI01000019.1"/>
</dbReference>
<comment type="caution">
    <text evidence="1">The sequence shown here is derived from an EMBL/GenBank/DDBJ whole genome shotgun (WGS) entry which is preliminary data.</text>
</comment>
<keyword evidence="2" id="KW-1185">Reference proteome</keyword>
<reference evidence="1 2" key="1">
    <citation type="journal article" date="2015" name="Stand. Genomic Sci.">
        <title>Genomic Encyclopedia of Bacterial and Archaeal Type Strains, Phase III: the genomes of soil and plant-associated and newly described type strains.</title>
        <authorList>
            <person name="Whitman W.B."/>
            <person name="Woyke T."/>
            <person name="Klenk H.P."/>
            <person name="Zhou Y."/>
            <person name="Lilburn T.G."/>
            <person name="Beck B.J."/>
            <person name="De Vos P."/>
            <person name="Vandamme P."/>
            <person name="Eisen J.A."/>
            <person name="Garrity G."/>
            <person name="Hugenholtz P."/>
            <person name="Kyrpides N.C."/>
        </authorList>
    </citation>
    <scope>NUCLEOTIDE SEQUENCE [LARGE SCALE GENOMIC DNA]</scope>
    <source>
        <strain evidence="1 2">CGMCC 1.7270</strain>
    </source>
</reference>
<sequence>MKLRNIFLGSIFTLILFVSCDRNDDSNSERDALATEYISYQVDSGETIFAYDIDWAGPIPILGGGLGTELWVVGRTATGQNIQVTGDISTPGVYTTDTYHYGISGPFGGIYAGWGDTPVNTMSFNLINHGNIGEYIDLTFSGTYTNDTGVHTLNGVVHVVRSR</sequence>
<dbReference type="AlphaFoldDB" id="V6S2T5"/>
<dbReference type="Proteomes" id="UP000319848">
    <property type="component" value="Unassembled WGS sequence"/>
</dbReference>
<evidence type="ECO:0000313" key="1">
    <source>
        <dbReference type="EMBL" id="TWI13881.1"/>
    </source>
</evidence>
<dbReference type="EMBL" id="VLKQ01000003">
    <property type="protein sequence ID" value="TWI13881.1"/>
    <property type="molecule type" value="Genomic_DNA"/>
</dbReference>
<organism evidence="1 2">
    <name type="scientific">Flavobacterium cauense R2A-7</name>
    <dbReference type="NCBI Taxonomy" id="1341154"/>
    <lineage>
        <taxon>Bacteria</taxon>
        <taxon>Pseudomonadati</taxon>
        <taxon>Bacteroidota</taxon>
        <taxon>Flavobacteriia</taxon>
        <taxon>Flavobacteriales</taxon>
        <taxon>Flavobacteriaceae</taxon>
        <taxon>Flavobacterium</taxon>
    </lineage>
</organism>
<protein>
    <recommendedName>
        <fullName evidence="3">Lipoprotein</fullName>
    </recommendedName>
</protein>
<evidence type="ECO:0000313" key="2">
    <source>
        <dbReference type="Proteomes" id="UP000319848"/>
    </source>
</evidence>
<accession>V6S2T5</accession>
<dbReference type="PROSITE" id="PS51257">
    <property type="entry name" value="PROKAR_LIPOPROTEIN"/>
    <property type="match status" value="1"/>
</dbReference>
<dbReference type="STRING" id="1341154.FCR2A7T_20770"/>
<evidence type="ECO:0008006" key="3">
    <source>
        <dbReference type="Google" id="ProtNLM"/>
    </source>
</evidence>
<proteinExistence type="predicted"/>